<feature type="domain" description="NPH3" evidence="5">
    <location>
        <begin position="211"/>
        <end position="509"/>
    </location>
</feature>
<dbReference type="Gene3D" id="3.30.710.10">
    <property type="entry name" value="Potassium Channel Kv1.1, Chain A"/>
    <property type="match status" value="1"/>
</dbReference>
<feature type="region of interest" description="Disordered" evidence="4">
    <location>
        <begin position="360"/>
        <end position="382"/>
    </location>
</feature>
<evidence type="ECO:0000313" key="7">
    <source>
        <dbReference type="Proteomes" id="UP001153076"/>
    </source>
</evidence>
<name>A0A9Q1QR86_9CARY</name>
<protein>
    <recommendedName>
        <fullName evidence="5">NPH3 domain-containing protein</fullName>
    </recommendedName>
</protein>
<evidence type="ECO:0000313" key="6">
    <source>
        <dbReference type="EMBL" id="KAJ8451602.1"/>
    </source>
</evidence>
<comment type="caution">
    <text evidence="6">The sequence shown here is derived from an EMBL/GenBank/DDBJ whole genome shotgun (WGS) entry which is preliminary data.</text>
</comment>
<sequence>MKFMKLGSKPDTFYTAEAVRSVSTEVCCDLIIQVEGSRYLLHKFPLLSKCLRLQKLCSESPDCSPRQIIQLPDFPGGVEAFELCAKFCYGITITLGAYNIVATRCAAEYLQMTEEAEKGNLIYKLEVFLNSCILQGWKDSIVTLQTTRAFPTWSQDLGITSRCIEAIAARVLTHPSKTSLSHSYSRRSVGRDDASCHGGGESARHKNPSKWWWAEDVAELGIDLYWRTMIAIKSGGRVPSSLIGEALQLYASKWLPTKQVIPEINSDVTGEKTSKYRLLLESIVSLLPAEKGAVSCSFLLKLLRAANLLNASSSSKMELARRVGLQLEEANVKDLLIPSSMGETMYDVDLLMTILEQFLSQGQSPPTSPPRTKGRFERRTRSRSAENIDLEFQESRRSSSASHSSKLKVAKLVDRYLQEIAHDPKLPLSKMIAIAEAMPEFARVDHDDLYKAIDTYLKAHPELTKSERKRLCRVLDCKKLSMEACMHAAQNELLPLRVVVQVLFCEQARAAMGGGKVTDLPPNIKALLATQDDNASRADATLCTTKTSLGTEDRWSVSGLKSPKSKLSTLKMKLAENEFEENGILKAPKLKNLCAIPSRPKRMFSKLLSMNKNGGHEKH</sequence>
<comment type="similarity">
    <text evidence="3">Belongs to the NPH3 family.</text>
</comment>
<dbReference type="OrthoDB" id="624345at2759"/>
<gene>
    <name evidence="6" type="ORF">Cgig2_018236</name>
</gene>
<dbReference type="Proteomes" id="UP001153076">
    <property type="component" value="Unassembled WGS sequence"/>
</dbReference>
<keyword evidence="2" id="KW-0833">Ubl conjugation pathway</keyword>
<evidence type="ECO:0000256" key="4">
    <source>
        <dbReference type="SAM" id="MobiDB-lite"/>
    </source>
</evidence>
<dbReference type="Pfam" id="PF03000">
    <property type="entry name" value="NPH3"/>
    <property type="match status" value="1"/>
</dbReference>
<evidence type="ECO:0000256" key="3">
    <source>
        <dbReference type="PROSITE-ProRule" id="PRU00982"/>
    </source>
</evidence>
<evidence type="ECO:0000256" key="2">
    <source>
        <dbReference type="ARBA" id="ARBA00022786"/>
    </source>
</evidence>
<dbReference type="InterPro" id="IPR043454">
    <property type="entry name" value="NPH3/RPT2-like"/>
</dbReference>
<dbReference type="PROSITE" id="PS51649">
    <property type="entry name" value="NPH3"/>
    <property type="match status" value="1"/>
</dbReference>
<dbReference type="InterPro" id="IPR027356">
    <property type="entry name" value="NPH3_dom"/>
</dbReference>
<dbReference type="AlphaFoldDB" id="A0A9Q1QR86"/>
<dbReference type="InterPro" id="IPR011333">
    <property type="entry name" value="SKP1/BTB/POZ_sf"/>
</dbReference>
<accession>A0A9Q1QR86</accession>
<dbReference type="SUPFAM" id="SSF54695">
    <property type="entry name" value="POZ domain"/>
    <property type="match status" value="1"/>
</dbReference>
<reference evidence="6" key="1">
    <citation type="submission" date="2022-04" db="EMBL/GenBank/DDBJ databases">
        <title>Carnegiea gigantea Genome sequencing and assembly v2.</title>
        <authorList>
            <person name="Copetti D."/>
            <person name="Sanderson M.J."/>
            <person name="Burquez A."/>
            <person name="Wojciechowski M.F."/>
        </authorList>
    </citation>
    <scope>NUCLEOTIDE SEQUENCE</scope>
    <source>
        <strain evidence="6">SGP5-SGP5p</strain>
        <tissue evidence="6">Aerial part</tissue>
    </source>
</reference>
<evidence type="ECO:0000256" key="1">
    <source>
        <dbReference type="ARBA" id="ARBA00004906"/>
    </source>
</evidence>
<evidence type="ECO:0000259" key="5">
    <source>
        <dbReference type="PROSITE" id="PS51649"/>
    </source>
</evidence>
<dbReference type="EMBL" id="JAKOGI010000008">
    <property type="protein sequence ID" value="KAJ8451602.1"/>
    <property type="molecule type" value="Genomic_DNA"/>
</dbReference>
<proteinExistence type="inferred from homology"/>
<keyword evidence="7" id="KW-1185">Reference proteome</keyword>
<dbReference type="PANTHER" id="PTHR32370">
    <property type="entry name" value="OS12G0117600 PROTEIN"/>
    <property type="match status" value="1"/>
</dbReference>
<comment type="pathway">
    <text evidence="1">Protein modification; protein ubiquitination.</text>
</comment>
<organism evidence="6 7">
    <name type="scientific">Carnegiea gigantea</name>
    <dbReference type="NCBI Taxonomy" id="171969"/>
    <lineage>
        <taxon>Eukaryota</taxon>
        <taxon>Viridiplantae</taxon>
        <taxon>Streptophyta</taxon>
        <taxon>Embryophyta</taxon>
        <taxon>Tracheophyta</taxon>
        <taxon>Spermatophyta</taxon>
        <taxon>Magnoliopsida</taxon>
        <taxon>eudicotyledons</taxon>
        <taxon>Gunneridae</taxon>
        <taxon>Pentapetalae</taxon>
        <taxon>Caryophyllales</taxon>
        <taxon>Cactineae</taxon>
        <taxon>Cactaceae</taxon>
        <taxon>Cactoideae</taxon>
        <taxon>Echinocereeae</taxon>
        <taxon>Carnegiea</taxon>
    </lineage>
</organism>